<accession>A0ABU4C2P3</accession>
<gene>
    <name evidence="1" type="ORF">R3Q16_29005</name>
</gene>
<evidence type="ECO:0000313" key="1">
    <source>
        <dbReference type="EMBL" id="MDV6270675.1"/>
    </source>
</evidence>
<sequence length="295" mass="32224">MGEFGPVPVGDNGIDIPAILQGGPIPGGGYSAEVGGEPVRITVGRRCVDDDGTFVIATGNRMLQFVVTGAVLRPSTAVDVVRRAAPVNLGAIYIYVPDVETTRPRHVVAAFFSDSGSLIDAPPDFDWWKHSNLHRDFSVHRVGGSLDALMPVYRSLNRSFYLPHMDQRGRYWKLRVVRPPESSGLGETFAATVGALSRRSAIRSDIQPLALEWLHDGIALFTFQRIRKQRCFQLEIELPDHNQMTFGRFFLPGGGPIIREPAQFAAGLTSRLQELSAASYSLTGTECVCGERASG</sequence>
<dbReference type="Proteomes" id="UP001185927">
    <property type="component" value="Unassembled WGS sequence"/>
</dbReference>
<organism evidence="1 2">
    <name type="scientific">Rhodococcus globerulus</name>
    <dbReference type="NCBI Taxonomy" id="33008"/>
    <lineage>
        <taxon>Bacteria</taxon>
        <taxon>Bacillati</taxon>
        <taxon>Actinomycetota</taxon>
        <taxon>Actinomycetes</taxon>
        <taxon>Mycobacteriales</taxon>
        <taxon>Nocardiaceae</taxon>
        <taxon>Rhodococcus</taxon>
    </lineage>
</organism>
<reference evidence="1 2" key="1">
    <citation type="submission" date="2023-10" db="EMBL/GenBank/DDBJ databases">
        <title>Development of a sustainable strategy for remediation of hydrocarbon-contaminated territories based on the waste exchange concept.</title>
        <authorList>
            <person name="Krivoruchko A."/>
        </authorList>
    </citation>
    <scope>NUCLEOTIDE SEQUENCE [LARGE SCALE GENOMIC DNA]</scope>
    <source>
        <strain evidence="1 2">IEGM 1203</strain>
    </source>
</reference>
<proteinExistence type="predicted"/>
<comment type="caution">
    <text evidence="1">The sequence shown here is derived from an EMBL/GenBank/DDBJ whole genome shotgun (WGS) entry which is preliminary data.</text>
</comment>
<keyword evidence="2" id="KW-1185">Reference proteome</keyword>
<dbReference type="EMBL" id="JAWLKB010000021">
    <property type="protein sequence ID" value="MDV6270675.1"/>
    <property type="molecule type" value="Genomic_DNA"/>
</dbReference>
<name>A0ABU4C2P3_RHOGO</name>
<dbReference type="RefSeq" id="WP_317545135.1">
    <property type="nucleotide sequence ID" value="NZ_JAWLKB010000021.1"/>
</dbReference>
<protein>
    <submittedName>
        <fullName evidence="1">Uncharacterized protein</fullName>
    </submittedName>
</protein>
<evidence type="ECO:0000313" key="2">
    <source>
        <dbReference type="Proteomes" id="UP001185927"/>
    </source>
</evidence>